<comment type="caution">
    <text evidence="9">The sequence shown here is derived from an EMBL/GenBank/DDBJ whole genome shotgun (WGS) entry which is preliminary data.</text>
</comment>
<evidence type="ECO:0000256" key="3">
    <source>
        <dbReference type="ARBA" id="ARBA00010617"/>
    </source>
</evidence>
<dbReference type="GO" id="GO:0004497">
    <property type="term" value="F:monooxygenase activity"/>
    <property type="evidence" value="ECO:0007669"/>
    <property type="project" value="UniProtKB-KW"/>
</dbReference>
<dbReference type="PANTHER" id="PTHR46300:SF7">
    <property type="entry name" value="P450, PUTATIVE (EUROFUNG)-RELATED"/>
    <property type="match status" value="1"/>
</dbReference>
<comment type="pathway">
    <text evidence="2">Secondary metabolite biosynthesis.</text>
</comment>
<keyword evidence="8" id="KW-0503">Monooxygenase</keyword>
<evidence type="ECO:0000256" key="5">
    <source>
        <dbReference type="ARBA" id="ARBA00022723"/>
    </source>
</evidence>
<reference evidence="9" key="1">
    <citation type="submission" date="2023-03" db="EMBL/GenBank/DDBJ databases">
        <title>Massive genome expansion in bonnet fungi (Mycena s.s.) driven by repeated elements and novel gene families across ecological guilds.</title>
        <authorList>
            <consortium name="Lawrence Berkeley National Laboratory"/>
            <person name="Harder C.B."/>
            <person name="Miyauchi S."/>
            <person name="Viragh M."/>
            <person name="Kuo A."/>
            <person name="Thoen E."/>
            <person name="Andreopoulos B."/>
            <person name="Lu D."/>
            <person name="Skrede I."/>
            <person name="Drula E."/>
            <person name="Henrissat B."/>
            <person name="Morin E."/>
            <person name="Kohler A."/>
            <person name="Barry K."/>
            <person name="LaButti K."/>
            <person name="Morin E."/>
            <person name="Salamov A."/>
            <person name="Lipzen A."/>
            <person name="Mereny Z."/>
            <person name="Hegedus B."/>
            <person name="Baldrian P."/>
            <person name="Stursova M."/>
            <person name="Weitz H."/>
            <person name="Taylor A."/>
            <person name="Grigoriev I.V."/>
            <person name="Nagy L.G."/>
            <person name="Martin F."/>
            <person name="Kauserud H."/>
        </authorList>
    </citation>
    <scope>NUCLEOTIDE SEQUENCE</scope>
    <source>
        <strain evidence="9">9144</strain>
    </source>
</reference>
<dbReference type="Gene3D" id="1.10.630.10">
    <property type="entry name" value="Cytochrome P450"/>
    <property type="match status" value="1"/>
</dbReference>
<evidence type="ECO:0000256" key="6">
    <source>
        <dbReference type="ARBA" id="ARBA00023002"/>
    </source>
</evidence>
<comment type="similarity">
    <text evidence="3">Belongs to the cytochrome P450 family.</text>
</comment>
<dbReference type="PRINTS" id="PR00463">
    <property type="entry name" value="EP450I"/>
</dbReference>
<dbReference type="InterPro" id="IPR036396">
    <property type="entry name" value="Cyt_P450_sf"/>
</dbReference>
<dbReference type="GO" id="GO:0020037">
    <property type="term" value="F:heme binding"/>
    <property type="evidence" value="ECO:0007669"/>
    <property type="project" value="InterPro"/>
</dbReference>
<organism evidence="9 10">
    <name type="scientific">Mycena pura</name>
    <dbReference type="NCBI Taxonomy" id="153505"/>
    <lineage>
        <taxon>Eukaryota</taxon>
        <taxon>Fungi</taxon>
        <taxon>Dikarya</taxon>
        <taxon>Basidiomycota</taxon>
        <taxon>Agaricomycotina</taxon>
        <taxon>Agaricomycetes</taxon>
        <taxon>Agaricomycetidae</taxon>
        <taxon>Agaricales</taxon>
        <taxon>Marasmiineae</taxon>
        <taxon>Mycenaceae</taxon>
        <taxon>Mycena</taxon>
    </lineage>
</organism>
<dbReference type="PANTHER" id="PTHR46300">
    <property type="entry name" value="P450, PUTATIVE (EUROFUNG)-RELATED-RELATED"/>
    <property type="match status" value="1"/>
</dbReference>
<dbReference type="Proteomes" id="UP001219525">
    <property type="component" value="Unassembled WGS sequence"/>
</dbReference>
<sequence length="340" mass="38778">MPTAYAWLVFARWQKEFVWVSRGSSLACGAWYKKRRNMFHEYFQAEVIPNYNRTLIGSAHTLLHNISLTPENLLQHLRRRRLADQALAGVSLSANFGTYAVDYIPLLKYIPAWFPGAQFKKDGLKWRKLSLEMWNRPFDMVKARMTAGTVEPCMATSELEQVFQMASPDAADTETLIKNVSATAYAAGSDTTMSILLSFFFAMVLYPEVQERAFAEISAVVPDDRLPSFEDRARLPECLRWNPVANISLAHYLTEDDVYRGWQIPKGTTVLADIWAMLHDPSRCPDPLAFNPDRFSNEQQVAGRNPLSHLAFGFGRRSDTLSYHFISDSLLLWDLSRPLP</sequence>
<keyword evidence="5" id="KW-0479">Metal-binding</keyword>
<evidence type="ECO:0000256" key="8">
    <source>
        <dbReference type="ARBA" id="ARBA00023033"/>
    </source>
</evidence>
<dbReference type="Pfam" id="PF00067">
    <property type="entry name" value="p450"/>
    <property type="match status" value="1"/>
</dbReference>
<gene>
    <name evidence="9" type="ORF">GGX14DRAFT_531859</name>
</gene>
<evidence type="ECO:0000256" key="1">
    <source>
        <dbReference type="ARBA" id="ARBA00001971"/>
    </source>
</evidence>
<evidence type="ECO:0000256" key="2">
    <source>
        <dbReference type="ARBA" id="ARBA00005179"/>
    </source>
</evidence>
<keyword evidence="6" id="KW-0560">Oxidoreductase</keyword>
<dbReference type="AlphaFoldDB" id="A0AAD7E2Q8"/>
<evidence type="ECO:0000313" key="9">
    <source>
        <dbReference type="EMBL" id="KAJ7224334.1"/>
    </source>
</evidence>
<keyword evidence="10" id="KW-1185">Reference proteome</keyword>
<evidence type="ECO:0000256" key="4">
    <source>
        <dbReference type="ARBA" id="ARBA00022617"/>
    </source>
</evidence>
<dbReference type="InterPro" id="IPR050364">
    <property type="entry name" value="Cytochrome_P450_fung"/>
</dbReference>
<name>A0AAD7E2Q8_9AGAR</name>
<dbReference type="SUPFAM" id="SSF48264">
    <property type="entry name" value="Cytochrome P450"/>
    <property type="match status" value="1"/>
</dbReference>
<keyword evidence="4" id="KW-0349">Heme</keyword>
<dbReference type="GO" id="GO:0005506">
    <property type="term" value="F:iron ion binding"/>
    <property type="evidence" value="ECO:0007669"/>
    <property type="project" value="InterPro"/>
</dbReference>
<evidence type="ECO:0000256" key="7">
    <source>
        <dbReference type="ARBA" id="ARBA00023004"/>
    </source>
</evidence>
<dbReference type="InterPro" id="IPR002401">
    <property type="entry name" value="Cyt_P450_E_grp-I"/>
</dbReference>
<keyword evidence="7" id="KW-0408">Iron</keyword>
<dbReference type="GO" id="GO:0016705">
    <property type="term" value="F:oxidoreductase activity, acting on paired donors, with incorporation or reduction of molecular oxygen"/>
    <property type="evidence" value="ECO:0007669"/>
    <property type="project" value="InterPro"/>
</dbReference>
<evidence type="ECO:0000313" key="10">
    <source>
        <dbReference type="Proteomes" id="UP001219525"/>
    </source>
</evidence>
<protein>
    <submittedName>
        <fullName evidence="9">Cytochrome P450</fullName>
    </submittedName>
</protein>
<comment type="cofactor">
    <cofactor evidence="1">
        <name>heme</name>
        <dbReference type="ChEBI" id="CHEBI:30413"/>
    </cofactor>
</comment>
<dbReference type="EMBL" id="JARJCW010000005">
    <property type="protein sequence ID" value="KAJ7224334.1"/>
    <property type="molecule type" value="Genomic_DNA"/>
</dbReference>
<accession>A0AAD7E2Q8</accession>
<dbReference type="InterPro" id="IPR001128">
    <property type="entry name" value="Cyt_P450"/>
</dbReference>
<proteinExistence type="inferred from homology"/>